<protein>
    <recommendedName>
        <fullName evidence="9">Sec-independent protein translocase protein TatA</fullName>
    </recommendedName>
</protein>
<dbReference type="AlphaFoldDB" id="A0A1L9QQQ2"/>
<comment type="similarity">
    <text evidence="9">Belongs to the TatA/E family.</text>
</comment>
<dbReference type="GO" id="GO:0033281">
    <property type="term" value="C:TAT protein transport complex"/>
    <property type="evidence" value="ECO:0007669"/>
    <property type="project" value="UniProtKB-UniRule"/>
</dbReference>
<evidence type="ECO:0000256" key="5">
    <source>
        <dbReference type="ARBA" id="ARBA00022989"/>
    </source>
</evidence>
<organism evidence="11 12">
    <name type="scientific">Roseofilum reptotaenium AO1-A</name>
    <dbReference type="NCBI Taxonomy" id="1925591"/>
    <lineage>
        <taxon>Bacteria</taxon>
        <taxon>Bacillati</taxon>
        <taxon>Cyanobacteriota</taxon>
        <taxon>Cyanophyceae</taxon>
        <taxon>Desertifilales</taxon>
        <taxon>Desertifilaceae</taxon>
        <taxon>Roseofilum</taxon>
    </lineage>
</organism>
<dbReference type="EMBL" id="MLAW01000023">
    <property type="protein sequence ID" value="OJJ24973.1"/>
    <property type="molecule type" value="Genomic_DNA"/>
</dbReference>
<dbReference type="GO" id="GO:0008320">
    <property type="term" value="F:protein transmembrane transporter activity"/>
    <property type="evidence" value="ECO:0007669"/>
    <property type="project" value="UniProtKB-UniRule"/>
</dbReference>
<feature type="compositionally biased region" description="Low complexity" evidence="10">
    <location>
        <begin position="86"/>
        <end position="97"/>
    </location>
</feature>
<evidence type="ECO:0000313" key="11">
    <source>
        <dbReference type="EMBL" id="OJJ24973.1"/>
    </source>
</evidence>
<dbReference type="InterPro" id="IPR003369">
    <property type="entry name" value="TatA/B/E"/>
</dbReference>
<feature type="region of interest" description="Disordered" evidence="10">
    <location>
        <begin position="59"/>
        <end position="97"/>
    </location>
</feature>
<evidence type="ECO:0000256" key="1">
    <source>
        <dbReference type="ARBA" id="ARBA00004167"/>
    </source>
</evidence>
<dbReference type="Pfam" id="PF02416">
    <property type="entry name" value="TatA_B_E"/>
    <property type="match status" value="1"/>
</dbReference>
<evidence type="ECO:0000256" key="6">
    <source>
        <dbReference type="ARBA" id="ARBA00023010"/>
    </source>
</evidence>
<dbReference type="HAMAP" id="MF_00236">
    <property type="entry name" value="TatA_E"/>
    <property type="match status" value="1"/>
</dbReference>
<keyword evidence="12" id="KW-1185">Reference proteome</keyword>
<keyword evidence="2 9" id="KW-0813">Transport</keyword>
<dbReference type="GO" id="GO:0043953">
    <property type="term" value="P:protein transport by the Tat complex"/>
    <property type="evidence" value="ECO:0007669"/>
    <property type="project" value="UniProtKB-UniRule"/>
</dbReference>
<dbReference type="GO" id="GO:0006886">
    <property type="term" value="P:intracellular protein transport"/>
    <property type="evidence" value="ECO:0007669"/>
    <property type="project" value="UniProtKB-ARBA"/>
</dbReference>
<dbReference type="NCBIfam" id="NF011430">
    <property type="entry name" value="PRK14861.1"/>
    <property type="match status" value="1"/>
</dbReference>
<dbReference type="PRINTS" id="PR01506">
    <property type="entry name" value="TATBPROTEIN"/>
</dbReference>
<evidence type="ECO:0000256" key="8">
    <source>
        <dbReference type="ARBA" id="ARBA00025340"/>
    </source>
</evidence>
<keyword evidence="9" id="KW-1003">Cell membrane</keyword>
<accession>A0A1L9QQQ2</accession>
<comment type="subcellular location">
    <subcellularLocation>
        <location evidence="9">Cell membrane</location>
        <topology evidence="9">Single-pass membrane protein</topology>
    </subcellularLocation>
    <subcellularLocation>
        <location evidence="1">Membrane</location>
        <topology evidence="1">Single-pass membrane protein</topology>
    </subcellularLocation>
</comment>
<keyword evidence="4 9" id="KW-0653">Protein transport</keyword>
<name>A0A1L9QQQ2_9CYAN</name>
<evidence type="ECO:0000256" key="9">
    <source>
        <dbReference type="HAMAP-Rule" id="MF_00236"/>
    </source>
</evidence>
<keyword evidence="3 9" id="KW-0812">Transmembrane</keyword>
<dbReference type="Proteomes" id="UP000183940">
    <property type="component" value="Unassembled WGS sequence"/>
</dbReference>
<evidence type="ECO:0000313" key="12">
    <source>
        <dbReference type="Proteomes" id="UP000183940"/>
    </source>
</evidence>
<evidence type="ECO:0000256" key="4">
    <source>
        <dbReference type="ARBA" id="ARBA00022927"/>
    </source>
</evidence>
<sequence length="97" mass="10597">MNIFGIGLPEMAVIMIVALLIFGPKKLPEMGKAIAKTIRSFQQASKEFEQEFKREAAQIEASVKEQPSIQPSVEVIKTPESEPQETSTASNNSTSTS</sequence>
<evidence type="ECO:0000256" key="7">
    <source>
        <dbReference type="ARBA" id="ARBA00023136"/>
    </source>
</evidence>
<feature type="transmembrane region" description="Helical" evidence="9">
    <location>
        <begin position="6"/>
        <end position="23"/>
    </location>
</feature>
<dbReference type="NCBIfam" id="TIGR01411">
    <property type="entry name" value="tatAE"/>
    <property type="match status" value="1"/>
</dbReference>
<evidence type="ECO:0000256" key="2">
    <source>
        <dbReference type="ARBA" id="ARBA00022448"/>
    </source>
</evidence>
<dbReference type="STRING" id="1925591.BI308_13920"/>
<keyword evidence="6 9" id="KW-0811">Translocation</keyword>
<keyword evidence="5 9" id="KW-1133">Transmembrane helix</keyword>
<comment type="subunit">
    <text evidence="9">Forms a complex with TatC.</text>
</comment>
<comment type="function">
    <text evidence="9">Part of the twin-arginine translocation (Tat) system that transports large folded proteins containing a characteristic twin-arginine motif in their signal peptide across membranes. TatA could form the protein-conducting channel of the Tat system.</text>
</comment>
<evidence type="ECO:0000256" key="10">
    <source>
        <dbReference type="SAM" id="MobiDB-lite"/>
    </source>
</evidence>
<comment type="caution">
    <text evidence="11">The sequence shown here is derived from an EMBL/GenBank/DDBJ whole genome shotgun (WGS) entry which is preliminary data.</text>
</comment>
<dbReference type="InterPro" id="IPR006312">
    <property type="entry name" value="TatA/E"/>
</dbReference>
<comment type="function">
    <text evidence="8">Part of the twin-arginine translocation (Tat) system that transports large folded proteins containing a characteristic twin-arginine motif in their signal peptide across the thylakoid membrane. Involved in delta pH-dependent protein transport required for chloroplast development, especially thylakoid membrane formation. TATC and TATB mediate precursor recognition, whereas TATA facilitates translocation.</text>
</comment>
<dbReference type="Gene3D" id="1.20.5.3310">
    <property type="match status" value="1"/>
</dbReference>
<reference evidence="11" key="1">
    <citation type="submission" date="2016-10" db="EMBL/GenBank/DDBJ databases">
        <title>CRISPR-Cas defence system in Roseofilum reptotaenium: evidence of a bacteriophage-cyanobacterium arms race in the coral black band disease.</title>
        <authorList>
            <person name="Buerger P."/>
            <person name="Wood-Charlson E.M."/>
            <person name="Weynberg K.D."/>
            <person name="Willis B."/>
            <person name="Van Oppen M.J."/>
        </authorList>
    </citation>
    <scope>NUCLEOTIDE SEQUENCE [LARGE SCALE GENOMIC DNA]</scope>
    <source>
        <strain evidence="11">AO1-A</strain>
    </source>
</reference>
<dbReference type="PANTHER" id="PTHR33162:SF1">
    <property type="entry name" value="SEC-INDEPENDENT PROTEIN TRANSLOCASE PROTEIN TATA, CHLOROPLASTIC"/>
    <property type="match status" value="1"/>
</dbReference>
<dbReference type="NCBIfam" id="NF011429">
    <property type="entry name" value="PRK14857.1"/>
    <property type="match status" value="1"/>
</dbReference>
<dbReference type="PANTHER" id="PTHR33162">
    <property type="entry name" value="SEC-INDEPENDENT PROTEIN TRANSLOCASE PROTEIN TATA, CHLOROPLASTIC"/>
    <property type="match status" value="1"/>
</dbReference>
<evidence type="ECO:0000256" key="3">
    <source>
        <dbReference type="ARBA" id="ARBA00022692"/>
    </source>
</evidence>
<proteinExistence type="inferred from homology"/>
<gene>
    <name evidence="9" type="primary">tatA</name>
    <name evidence="11" type="ORF">BI308_13920</name>
</gene>
<keyword evidence="7 9" id="KW-0472">Membrane</keyword>